<name>A0ABQ5CN29_9ASTR</name>
<feature type="compositionally biased region" description="Low complexity" evidence="1">
    <location>
        <begin position="48"/>
        <end position="65"/>
    </location>
</feature>
<feature type="region of interest" description="Disordered" evidence="1">
    <location>
        <begin position="21"/>
        <end position="106"/>
    </location>
</feature>
<reference evidence="2" key="1">
    <citation type="journal article" date="2022" name="Int. J. Mol. Sci.">
        <title>Draft Genome of Tanacetum Coccineum: Genomic Comparison of Closely Related Tanacetum-Family Plants.</title>
        <authorList>
            <person name="Yamashiro T."/>
            <person name="Shiraishi A."/>
            <person name="Nakayama K."/>
            <person name="Satake H."/>
        </authorList>
    </citation>
    <scope>NUCLEOTIDE SEQUENCE</scope>
</reference>
<evidence type="ECO:0000313" key="3">
    <source>
        <dbReference type="Proteomes" id="UP001151760"/>
    </source>
</evidence>
<dbReference type="EMBL" id="BQNB010014464">
    <property type="protein sequence ID" value="GJT28491.1"/>
    <property type="molecule type" value="Genomic_DNA"/>
</dbReference>
<evidence type="ECO:0000313" key="2">
    <source>
        <dbReference type="EMBL" id="GJT28491.1"/>
    </source>
</evidence>
<dbReference type="Proteomes" id="UP001151760">
    <property type="component" value="Unassembled WGS sequence"/>
</dbReference>
<feature type="compositionally biased region" description="Basic and acidic residues" evidence="1">
    <location>
        <begin position="27"/>
        <end position="37"/>
    </location>
</feature>
<gene>
    <name evidence="2" type="ORF">Tco_0908766</name>
</gene>
<sequence length="126" mass="14566">MTKRGRRRYKDDWQLVDPWCQRRLPKRHEEAPSKIEELQPLAARTTLPSSDHTPTLSDPTPTSPLTDEEIKVLEPSDTRITSSHSTDLLDSTTPLSPDHPLTQTTPIPRVFRPLYYRRTARMAMCM</sequence>
<feature type="compositionally biased region" description="Basic and acidic residues" evidence="1">
    <location>
        <begin position="68"/>
        <end position="77"/>
    </location>
</feature>
<comment type="caution">
    <text evidence="2">The sequence shown here is derived from an EMBL/GenBank/DDBJ whole genome shotgun (WGS) entry which is preliminary data.</text>
</comment>
<proteinExistence type="predicted"/>
<reference evidence="2" key="2">
    <citation type="submission" date="2022-01" db="EMBL/GenBank/DDBJ databases">
        <authorList>
            <person name="Yamashiro T."/>
            <person name="Shiraishi A."/>
            <person name="Satake H."/>
            <person name="Nakayama K."/>
        </authorList>
    </citation>
    <scope>NUCLEOTIDE SEQUENCE</scope>
</reference>
<evidence type="ECO:0000256" key="1">
    <source>
        <dbReference type="SAM" id="MobiDB-lite"/>
    </source>
</evidence>
<keyword evidence="3" id="KW-1185">Reference proteome</keyword>
<feature type="compositionally biased region" description="Low complexity" evidence="1">
    <location>
        <begin position="85"/>
        <end position="98"/>
    </location>
</feature>
<protein>
    <submittedName>
        <fullName evidence="2">Uncharacterized protein</fullName>
    </submittedName>
</protein>
<accession>A0ABQ5CN29</accession>
<organism evidence="2 3">
    <name type="scientific">Tanacetum coccineum</name>
    <dbReference type="NCBI Taxonomy" id="301880"/>
    <lineage>
        <taxon>Eukaryota</taxon>
        <taxon>Viridiplantae</taxon>
        <taxon>Streptophyta</taxon>
        <taxon>Embryophyta</taxon>
        <taxon>Tracheophyta</taxon>
        <taxon>Spermatophyta</taxon>
        <taxon>Magnoliopsida</taxon>
        <taxon>eudicotyledons</taxon>
        <taxon>Gunneridae</taxon>
        <taxon>Pentapetalae</taxon>
        <taxon>asterids</taxon>
        <taxon>campanulids</taxon>
        <taxon>Asterales</taxon>
        <taxon>Asteraceae</taxon>
        <taxon>Asteroideae</taxon>
        <taxon>Anthemideae</taxon>
        <taxon>Anthemidinae</taxon>
        <taxon>Tanacetum</taxon>
    </lineage>
</organism>